<dbReference type="Proteomes" id="UP000076154">
    <property type="component" value="Unassembled WGS sequence"/>
</dbReference>
<gene>
    <name evidence="1" type="ORF">Hypma_001248</name>
</gene>
<name>A0A369J647_HYPMA</name>
<reference evidence="1" key="1">
    <citation type="submission" date="2018-04" db="EMBL/GenBank/DDBJ databases">
        <title>Whole genome sequencing of Hypsizygus marmoreus.</title>
        <authorList>
            <person name="Choi I.-G."/>
            <person name="Min B."/>
            <person name="Kim J.-G."/>
            <person name="Kim S."/>
            <person name="Oh Y.-L."/>
            <person name="Kong W.-S."/>
            <person name="Park H."/>
            <person name="Jeong J."/>
            <person name="Song E.-S."/>
        </authorList>
    </citation>
    <scope>NUCLEOTIDE SEQUENCE [LARGE SCALE GENOMIC DNA]</scope>
    <source>
        <strain evidence="1">51987-8</strain>
    </source>
</reference>
<keyword evidence="2" id="KW-1185">Reference proteome</keyword>
<sequence>MAIGENIIVNDFMFCQDHGDELCHICCCDHRMTNNIRIEKDLSDMEEFFEFEAEERQPLNAYALGAVAAVTTESSYECEAHHKVDCAKCFDWVGIIKKEAEAAEEQGRWLTKRNSLMDRTQLESACQYIAWA</sequence>
<proteinExistence type="predicted"/>
<evidence type="ECO:0000313" key="1">
    <source>
        <dbReference type="EMBL" id="RDB17539.1"/>
    </source>
</evidence>
<accession>A0A369J647</accession>
<dbReference type="InParanoid" id="A0A369J647"/>
<protein>
    <submittedName>
        <fullName evidence="1">Uncharacterized protein</fullName>
    </submittedName>
</protein>
<dbReference type="OrthoDB" id="341421at2759"/>
<dbReference type="AlphaFoldDB" id="A0A369J647"/>
<dbReference type="EMBL" id="LUEZ02000110">
    <property type="protein sequence ID" value="RDB17539.1"/>
    <property type="molecule type" value="Genomic_DNA"/>
</dbReference>
<evidence type="ECO:0000313" key="2">
    <source>
        <dbReference type="Proteomes" id="UP000076154"/>
    </source>
</evidence>
<organism evidence="1 2">
    <name type="scientific">Hypsizygus marmoreus</name>
    <name type="common">White beech mushroom</name>
    <name type="synonym">Agaricus marmoreus</name>
    <dbReference type="NCBI Taxonomy" id="39966"/>
    <lineage>
        <taxon>Eukaryota</taxon>
        <taxon>Fungi</taxon>
        <taxon>Dikarya</taxon>
        <taxon>Basidiomycota</taxon>
        <taxon>Agaricomycotina</taxon>
        <taxon>Agaricomycetes</taxon>
        <taxon>Agaricomycetidae</taxon>
        <taxon>Agaricales</taxon>
        <taxon>Tricholomatineae</taxon>
        <taxon>Lyophyllaceae</taxon>
        <taxon>Hypsizygus</taxon>
    </lineage>
</organism>
<comment type="caution">
    <text evidence="1">The sequence shown here is derived from an EMBL/GenBank/DDBJ whole genome shotgun (WGS) entry which is preliminary data.</text>
</comment>